<evidence type="ECO:0000256" key="1">
    <source>
        <dbReference type="PIRSR" id="PIRSR600101-2"/>
    </source>
</evidence>
<keyword evidence="4" id="KW-1185">Reference proteome</keyword>
<keyword evidence="2" id="KW-0472">Membrane</keyword>
<dbReference type="Pfam" id="PF01019">
    <property type="entry name" value="G_glu_transpept"/>
    <property type="match status" value="1"/>
</dbReference>
<dbReference type="EMBL" id="JAIWYP010000001">
    <property type="protein sequence ID" value="KAH3883128.1"/>
    <property type="molecule type" value="Genomic_DNA"/>
</dbReference>
<reference evidence="3" key="2">
    <citation type="submission" date="2020-11" db="EMBL/GenBank/DDBJ databases">
        <authorList>
            <person name="McCartney M.A."/>
            <person name="Auch B."/>
            <person name="Kono T."/>
            <person name="Mallez S."/>
            <person name="Becker A."/>
            <person name="Gohl D.M."/>
            <person name="Silverstein K.A.T."/>
            <person name="Koren S."/>
            <person name="Bechman K.B."/>
            <person name="Herman A."/>
            <person name="Abrahante J.E."/>
            <person name="Garbe J."/>
        </authorList>
    </citation>
    <scope>NUCLEOTIDE SEQUENCE</scope>
    <source>
        <strain evidence="3">Duluth1</strain>
        <tissue evidence="3">Whole animal</tissue>
    </source>
</reference>
<gene>
    <name evidence="3" type="ORF">DPMN_007078</name>
</gene>
<accession>A0A9D4MT24</accession>
<dbReference type="PANTHER" id="PTHR11686">
    <property type="entry name" value="GAMMA GLUTAMYL TRANSPEPTIDASE"/>
    <property type="match status" value="1"/>
</dbReference>
<evidence type="ECO:0000256" key="2">
    <source>
        <dbReference type="SAM" id="Phobius"/>
    </source>
</evidence>
<keyword evidence="2" id="KW-1133">Transmembrane helix</keyword>
<sequence length="286" mass="31240">MTLQRYIYHDSQMTPTDFQVTRKLTPRIMKLHRYIDHDSQKTPADFEVTRSKVKVTMTPIDSQVTRPRKKPSMAASGSRPRATAENDIIRNIILIAAYDSDDCRHPAQLCRSTGFLNMEKAGTISTSRAWAIVTILFCAAIVAFGLGFGIGLQKSYHTGLTSAPLISPLFSPKSPSPEGKYRFAAVAADNAECSKIGNHVMAVQGGSAVDAAIAAILCVGIHNMQSCGIGGGHFLMYYNRHLDKMHSVVSREQAPSMATEDMFTSEKNSSSTAGKKKTLCFSITNK</sequence>
<dbReference type="PANTHER" id="PTHR11686:SF9">
    <property type="entry name" value="RE13973P"/>
    <property type="match status" value="1"/>
</dbReference>
<proteinExistence type="predicted"/>
<dbReference type="Proteomes" id="UP000828390">
    <property type="component" value="Unassembled WGS sequence"/>
</dbReference>
<evidence type="ECO:0000313" key="4">
    <source>
        <dbReference type="Proteomes" id="UP000828390"/>
    </source>
</evidence>
<dbReference type="GO" id="GO:0005886">
    <property type="term" value="C:plasma membrane"/>
    <property type="evidence" value="ECO:0007669"/>
    <property type="project" value="TreeGrafter"/>
</dbReference>
<name>A0A9D4MT24_DREPO</name>
<dbReference type="InterPro" id="IPR029055">
    <property type="entry name" value="Ntn_hydrolases_N"/>
</dbReference>
<dbReference type="AlphaFoldDB" id="A0A9D4MT24"/>
<dbReference type="GO" id="GO:0006751">
    <property type="term" value="P:glutathione catabolic process"/>
    <property type="evidence" value="ECO:0007669"/>
    <property type="project" value="InterPro"/>
</dbReference>
<keyword evidence="2" id="KW-0812">Transmembrane</keyword>
<reference evidence="3" key="1">
    <citation type="journal article" date="2019" name="bioRxiv">
        <title>The Genome of the Zebra Mussel, Dreissena polymorpha: A Resource for Invasive Species Research.</title>
        <authorList>
            <person name="McCartney M.A."/>
            <person name="Auch B."/>
            <person name="Kono T."/>
            <person name="Mallez S."/>
            <person name="Zhang Y."/>
            <person name="Obille A."/>
            <person name="Becker A."/>
            <person name="Abrahante J.E."/>
            <person name="Garbe J."/>
            <person name="Badalamenti J.P."/>
            <person name="Herman A."/>
            <person name="Mangelson H."/>
            <person name="Liachko I."/>
            <person name="Sullivan S."/>
            <person name="Sone E.D."/>
            <person name="Koren S."/>
            <person name="Silverstein K.A.T."/>
            <person name="Beckman K.B."/>
            <person name="Gohl D.M."/>
        </authorList>
    </citation>
    <scope>NUCLEOTIDE SEQUENCE</scope>
    <source>
        <strain evidence="3">Duluth1</strain>
        <tissue evidence="3">Whole animal</tissue>
    </source>
</reference>
<dbReference type="GO" id="GO:0036374">
    <property type="term" value="F:glutathione hydrolase activity"/>
    <property type="evidence" value="ECO:0007669"/>
    <property type="project" value="InterPro"/>
</dbReference>
<dbReference type="InterPro" id="IPR000101">
    <property type="entry name" value="GGT_peptidase"/>
</dbReference>
<feature type="binding site" evidence="1">
    <location>
        <position position="251"/>
    </location>
    <ligand>
        <name>L-glutamate</name>
        <dbReference type="ChEBI" id="CHEBI:29985"/>
    </ligand>
</feature>
<protein>
    <submittedName>
        <fullName evidence="3">Uncharacterized protein</fullName>
    </submittedName>
</protein>
<organism evidence="3 4">
    <name type="scientific">Dreissena polymorpha</name>
    <name type="common">Zebra mussel</name>
    <name type="synonym">Mytilus polymorpha</name>
    <dbReference type="NCBI Taxonomy" id="45954"/>
    <lineage>
        <taxon>Eukaryota</taxon>
        <taxon>Metazoa</taxon>
        <taxon>Spiralia</taxon>
        <taxon>Lophotrochozoa</taxon>
        <taxon>Mollusca</taxon>
        <taxon>Bivalvia</taxon>
        <taxon>Autobranchia</taxon>
        <taxon>Heteroconchia</taxon>
        <taxon>Euheterodonta</taxon>
        <taxon>Imparidentia</taxon>
        <taxon>Neoheterodontei</taxon>
        <taxon>Myida</taxon>
        <taxon>Dreissenoidea</taxon>
        <taxon>Dreissenidae</taxon>
        <taxon>Dreissena</taxon>
    </lineage>
</organism>
<dbReference type="SUPFAM" id="SSF56235">
    <property type="entry name" value="N-terminal nucleophile aminohydrolases (Ntn hydrolases)"/>
    <property type="match status" value="1"/>
</dbReference>
<comment type="caution">
    <text evidence="3">The sequence shown here is derived from an EMBL/GenBank/DDBJ whole genome shotgun (WGS) entry which is preliminary data.</text>
</comment>
<evidence type="ECO:0000313" key="3">
    <source>
        <dbReference type="EMBL" id="KAH3883128.1"/>
    </source>
</evidence>
<feature type="transmembrane region" description="Helical" evidence="2">
    <location>
        <begin position="129"/>
        <end position="152"/>
    </location>
</feature>